<comment type="caution">
    <text evidence="1">The sequence shown here is derived from an EMBL/GenBank/DDBJ whole genome shotgun (WGS) entry which is preliminary data.</text>
</comment>
<reference evidence="1" key="1">
    <citation type="submission" date="2023-04" db="EMBL/GenBank/DDBJ databases">
        <title>Ambrosiozyma monospora NBRC 10751.</title>
        <authorList>
            <person name="Ichikawa N."/>
            <person name="Sato H."/>
            <person name="Tonouchi N."/>
        </authorList>
    </citation>
    <scope>NUCLEOTIDE SEQUENCE</scope>
    <source>
        <strain evidence="1">NBRC 10751</strain>
    </source>
</reference>
<accession>A0ACB5SXR4</accession>
<sequence length="106" mass="11937">MSSFFVELWESVFQPGTTPALIIATHASFAALLISLLGLIFLTRSIHFINLFVIAALLWASVGWFISELQKEKDKLKTNEELAEEDKDAEEKKPLVAASKEEKKEK</sequence>
<protein>
    <submittedName>
        <fullName evidence="1">Unnamed protein product</fullName>
    </submittedName>
</protein>
<evidence type="ECO:0000313" key="1">
    <source>
        <dbReference type="EMBL" id="GME75667.1"/>
    </source>
</evidence>
<keyword evidence="2" id="KW-1185">Reference proteome</keyword>
<organism evidence="1 2">
    <name type="scientific">Ambrosiozyma monospora</name>
    <name type="common">Yeast</name>
    <name type="synonym">Endomycopsis monosporus</name>
    <dbReference type="NCBI Taxonomy" id="43982"/>
    <lineage>
        <taxon>Eukaryota</taxon>
        <taxon>Fungi</taxon>
        <taxon>Dikarya</taxon>
        <taxon>Ascomycota</taxon>
        <taxon>Saccharomycotina</taxon>
        <taxon>Pichiomycetes</taxon>
        <taxon>Pichiales</taxon>
        <taxon>Pichiaceae</taxon>
        <taxon>Ambrosiozyma</taxon>
    </lineage>
</organism>
<evidence type="ECO:0000313" key="2">
    <source>
        <dbReference type="Proteomes" id="UP001165064"/>
    </source>
</evidence>
<dbReference type="EMBL" id="BSXS01001274">
    <property type="protein sequence ID" value="GME75667.1"/>
    <property type="molecule type" value="Genomic_DNA"/>
</dbReference>
<name>A0ACB5SXR4_AMBMO</name>
<dbReference type="Proteomes" id="UP001165064">
    <property type="component" value="Unassembled WGS sequence"/>
</dbReference>
<gene>
    <name evidence="1" type="ORF">Amon02_000226000</name>
</gene>
<proteinExistence type="predicted"/>